<dbReference type="AlphaFoldDB" id="A0A9W6ZA46"/>
<gene>
    <name evidence="2" type="ORF">TrLO_g4534</name>
</gene>
<feature type="chain" id="PRO_5040922838" evidence="1">
    <location>
        <begin position="18"/>
        <end position="275"/>
    </location>
</feature>
<dbReference type="Proteomes" id="UP001165122">
    <property type="component" value="Unassembled WGS sequence"/>
</dbReference>
<organism evidence="2 3">
    <name type="scientific">Triparma laevis f. longispina</name>
    <dbReference type="NCBI Taxonomy" id="1714387"/>
    <lineage>
        <taxon>Eukaryota</taxon>
        <taxon>Sar</taxon>
        <taxon>Stramenopiles</taxon>
        <taxon>Ochrophyta</taxon>
        <taxon>Bolidophyceae</taxon>
        <taxon>Parmales</taxon>
        <taxon>Triparmaceae</taxon>
        <taxon>Triparma</taxon>
    </lineage>
</organism>
<evidence type="ECO:0000313" key="3">
    <source>
        <dbReference type="Proteomes" id="UP001165122"/>
    </source>
</evidence>
<evidence type="ECO:0000256" key="1">
    <source>
        <dbReference type="SAM" id="SignalP"/>
    </source>
</evidence>
<dbReference type="EMBL" id="BRXW01000367">
    <property type="protein sequence ID" value="GMH48411.1"/>
    <property type="molecule type" value="Genomic_DNA"/>
</dbReference>
<keyword evidence="1" id="KW-0732">Signal</keyword>
<name>A0A9W6ZA46_9STRA</name>
<feature type="signal peptide" evidence="1">
    <location>
        <begin position="1"/>
        <end position="17"/>
    </location>
</feature>
<sequence length="275" mass="29374">MSLFLLTILSLLPFTTPLCSPTLQPPASPPIAIANPLAYCPESTPPSDYLIHYTTVDPMGMDIECEGEGDGCGSVSNMEAFPVTGKGKVEVWLQASSPSSSSNTTSPIISTSVQIYTLPPTFTITPLLSSGYQTSPTGTSLNCTNCITLHRTSTVSSTPSSSYITLSTSCSPTPTNTDTKNMLIHYTTSSTPPTISSPSIPCGSLLNYTLDSPTHGVLHTEIRLNFRLFPNPETPEDGNSGYGVYVVNSQTATWQLYISVDSFDSFESDKEAISR</sequence>
<comment type="caution">
    <text evidence="2">The sequence shown here is derived from an EMBL/GenBank/DDBJ whole genome shotgun (WGS) entry which is preliminary data.</text>
</comment>
<protein>
    <submittedName>
        <fullName evidence="2">Uncharacterized protein</fullName>
    </submittedName>
</protein>
<keyword evidence="3" id="KW-1185">Reference proteome</keyword>
<proteinExistence type="predicted"/>
<reference evidence="3" key="1">
    <citation type="journal article" date="2023" name="Commun. Biol.">
        <title>Genome analysis of Parmales, the sister group of diatoms, reveals the evolutionary specialization of diatoms from phago-mixotrophs to photoautotrophs.</title>
        <authorList>
            <person name="Ban H."/>
            <person name="Sato S."/>
            <person name="Yoshikawa S."/>
            <person name="Yamada K."/>
            <person name="Nakamura Y."/>
            <person name="Ichinomiya M."/>
            <person name="Sato N."/>
            <person name="Blanc-Mathieu R."/>
            <person name="Endo H."/>
            <person name="Kuwata A."/>
            <person name="Ogata H."/>
        </authorList>
    </citation>
    <scope>NUCLEOTIDE SEQUENCE [LARGE SCALE GENOMIC DNA]</scope>
    <source>
        <strain evidence="3">NIES 3700</strain>
    </source>
</reference>
<accession>A0A9W6ZA46</accession>
<evidence type="ECO:0000313" key="2">
    <source>
        <dbReference type="EMBL" id="GMH48411.1"/>
    </source>
</evidence>